<accession>A0A412Z7P0</accession>
<sequence length="383" mass="43446">MQNTELSHLYKSFKSIFPTAHIVIIDHTGSVIMACENRCLIPQTEQYSGFKEILTVHAPTGGTFYKLSFPLPLSNQLFLYIPSKDIEDVLTAAKMADSVIQLFLSRPSQSVQSVRQSDTMLLLDHLFHPSTAEEDTYTALLAAELGFDMSLPRAVCIFRIEQDLKNPASKISSTRSILQTIHNFAASSGSQDIIGAFGNSELILCHVMGAESGKDTKLLENIYTYINKNYFVSCCIGVGLTVTDIGHYCDSFISAQAVFRYAQNRPDREKRIYYIDDFLAEHLVYEIPEHFFEHFFKNELNYVKATPIAQETIGALVACNMDISMAAEALFIHRNTMVFRLNQLKKQLNLNPFHKDNDRFKLILLYHYFTKKYNGNHSSGEMP</sequence>
<evidence type="ECO:0008006" key="6">
    <source>
        <dbReference type="Google" id="ProtNLM"/>
    </source>
</evidence>
<comment type="similarity">
    <text evidence="1">Belongs to the CdaR family.</text>
</comment>
<organism evidence="4 5">
    <name type="scientific">Enterocloster bolteae</name>
    <dbReference type="NCBI Taxonomy" id="208479"/>
    <lineage>
        <taxon>Bacteria</taxon>
        <taxon>Bacillati</taxon>
        <taxon>Bacillota</taxon>
        <taxon>Clostridia</taxon>
        <taxon>Lachnospirales</taxon>
        <taxon>Lachnospiraceae</taxon>
        <taxon>Enterocloster</taxon>
    </lineage>
</organism>
<evidence type="ECO:0000256" key="1">
    <source>
        <dbReference type="ARBA" id="ARBA00006754"/>
    </source>
</evidence>
<evidence type="ECO:0000259" key="2">
    <source>
        <dbReference type="Pfam" id="PF13556"/>
    </source>
</evidence>
<dbReference type="InterPro" id="IPR041522">
    <property type="entry name" value="CdaR_GGDEF"/>
</dbReference>
<dbReference type="Gene3D" id="1.10.10.2840">
    <property type="entry name" value="PucR C-terminal helix-turn-helix domain"/>
    <property type="match status" value="1"/>
</dbReference>
<dbReference type="EMBL" id="QRZM01000004">
    <property type="protein sequence ID" value="RGV75936.1"/>
    <property type="molecule type" value="Genomic_DNA"/>
</dbReference>
<dbReference type="Pfam" id="PF13556">
    <property type="entry name" value="HTH_30"/>
    <property type="match status" value="1"/>
</dbReference>
<evidence type="ECO:0000313" key="4">
    <source>
        <dbReference type="EMBL" id="RGV75936.1"/>
    </source>
</evidence>
<name>A0A412Z7P0_9FIRM</name>
<dbReference type="PANTHER" id="PTHR33744">
    <property type="entry name" value="CARBOHYDRATE DIACID REGULATOR"/>
    <property type="match status" value="1"/>
</dbReference>
<dbReference type="InterPro" id="IPR025736">
    <property type="entry name" value="PucR_C-HTH_dom"/>
</dbReference>
<feature type="domain" description="PucR C-terminal helix-turn-helix" evidence="2">
    <location>
        <begin position="311"/>
        <end position="361"/>
    </location>
</feature>
<evidence type="ECO:0000259" key="3">
    <source>
        <dbReference type="Pfam" id="PF17853"/>
    </source>
</evidence>
<feature type="domain" description="CdaR GGDEF-like" evidence="3">
    <location>
        <begin position="141"/>
        <end position="260"/>
    </location>
</feature>
<dbReference type="Proteomes" id="UP000284543">
    <property type="component" value="Unassembled WGS sequence"/>
</dbReference>
<dbReference type="PANTHER" id="PTHR33744:SF15">
    <property type="entry name" value="CARBOHYDRATE DIACID REGULATOR"/>
    <property type="match status" value="1"/>
</dbReference>
<dbReference type="AlphaFoldDB" id="A0A412Z7P0"/>
<gene>
    <name evidence="4" type="ORF">DWW02_11130</name>
</gene>
<protein>
    <recommendedName>
        <fullName evidence="6">PucR family transcriptional regulator</fullName>
    </recommendedName>
</protein>
<dbReference type="InterPro" id="IPR051448">
    <property type="entry name" value="CdaR-like_regulators"/>
</dbReference>
<evidence type="ECO:0000313" key="5">
    <source>
        <dbReference type="Proteomes" id="UP000284543"/>
    </source>
</evidence>
<dbReference type="RefSeq" id="WP_118018595.1">
    <property type="nucleotide sequence ID" value="NZ_CAUFHZ010000005.1"/>
</dbReference>
<dbReference type="Pfam" id="PF17853">
    <property type="entry name" value="GGDEF_2"/>
    <property type="match status" value="1"/>
</dbReference>
<dbReference type="InterPro" id="IPR042070">
    <property type="entry name" value="PucR_C-HTH_sf"/>
</dbReference>
<reference evidence="4 5" key="1">
    <citation type="submission" date="2018-08" db="EMBL/GenBank/DDBJ databases">
        <title>A genome reference for cultivated species of the human gut microbiota.</title>
        <authorList>
            <person name="Zou Y."/>
            <person name="Xue W."/>
            <person name="Luo G."/>
        </authorList>
    </citation>
    <scope>NUCLEOTIDE SEQUENCE [LARGE SCALE GENOMIC DNA]</scope>
    <source>
        <strain evidence="4 5">AF14-18</strain>
    </source>
</reference>
<proteinExistence type="inferred from homology"/>
<comment type="caution">
    <text evidence="4">The sequence shown here is derived from an EMBL/GenBank/DDBJ whole genome shotgun (WGS) entry which is preliminary data.</text>
</comment>